<dbReference type="Pfam" id="PF13508">
    <property type="entry name" value="Acetyltransf_7"/>
    <property type="match status" value="1"/>
</dbReference>
<name>A0A1L7XK54_9HELO</name>
<sequence>MPFTQSLSSSTYSLGLVTISDLPEIAEIMVQAMSQDTFWGGMKGTITPEEEYQFTYEMLLPQVVNGGQMGAYEGWKVVDEHGRILAWAGLSKPVSLTEEQKKMATAAFQFPQGRNQALYDFFQNRVLPSAGKNGCDASRHFQRQNTMVRPEYQRQGLGRLLTEKCNEVADAAGAVTYVCARPGAAGLFAQMGFETLERLDFDLNDYGVQGGKTALFVMRRDSGAQNQRGQKLDWS</sequence>
<dbReference type="OrthoDB" id="410198at2759"/>
<dbReference type="CDD" id="cd04301">
    <property type="entry name" value="NAT_SF"/>
    <property type="match status" value="1"/>
</dbReference>
<dbReference type="Gene3D" id="3.40.630.30">
    <property type="match status" value="1"/>
</dbReference>
<dbReference type="SUPFAM" id="SSF55729">
    <property type="entry name" value="Acyl-CoA N-acyltransferases (Nat)"/>
    <property type="match status" value="1"/>
</dbReference>
<dbReference type="EMBL" id="FJOG01000031">
    <property type="protein sequence ID" value="CZR65440.1"/>
    <property type="molecule type" value="Genomic_DNA"/>
</dbReference>
<dbReference type="Proteomes" id="UP000184330">
    <property type="component" value="Unassembled WGS sequence"/>
</dbReference>
<evidence type="ECO:0000313" key="3">
    <source>
        <dbReference type="Proteomes" id="UP000184330"/>
    </source>
</evidence>
<keyword evidence="3" id="KW-1185">Reference proteome</keyword>
<dbReference type="PANTHER" id="PTHR42791">
    <property type="entry name" value="GNAT FAMILY ACETYLTRANSFERASE"/>
    <property type="match status" value="1"/>
</dbReference>
<dbReference type="InterPro" id="IPR000182">
    <property type="entry name" value="GNAT_dom"/>
</dbReference>
<accession>A0A1L7XK54</accession>
<evidence type="ECO:0000259" key="1">
    <source>
        <dbReference type="Pfam" id="PF13508"/>
    </source>
</evidence>
<dbReference type="InterPro" id="IPR016181">
    <property type="entry name" value="Acyl_CoA_acyltransferase"/>
</dbReference>
<dbReference type="GO" id="GO:0016747">
    <property type="term" value="F:acyltransferase activity, transferring groups other than amino-acyl groups"/>
    <property type="evidence" value="ECO:0007669"/>
    <property type="project" value="InterPro"/>
</dbReference>
<protein>
    <recommendedName>
        <fullName evidence="1">N-acetyltransferase domain-containing protein</fullName>
    </recommendedName>
</protein>
<feature type="domain" description="N-acetyltransferase" evidence="1">
    <location>
        <begin position="142"/>
        <end position="194"/>
    </location>
</feature>
<dbReference type="InterPro" id="IPR052523">
    <property type="entry name" value="Trichothecene_AcTrans"/>
</dbReference>
<proteinExistence type="predicted"/>
<evidence type="ECO:0000313" key="2">
    <source>
        <dbReference type="EMBL" id="CZR65440.1"/>
    </source>
</evidence>
<organism evidence="2 3">
    <name type="scientific">Phialocephala subalpina</name>
    <dbReference type="NCBI Taxonomy" id="576137"/>
    <lineage>
        <taxon>Eukaryota</taxon>
        <taxon>Fungi</taxon>
        <taxon>Dikarya</taxon>
        <taxon>Ascomycota</taxon>
        <taxon>Pezizomycotina</taxon>
        <taxon>Leotiomycetes</taxon>
        <taxon>Helotiales</taxon>
        <taxon>Mollisiaceae</taxon>
        <taxon>Phialocephala</taxon>
        <taxon>Phialocephala fortinii species complex</taxon>
    </lineage>
</organism>
<dbReference type="AlphaFoldDB" id="A0A1L7XK54"/>
<dbReference type="PANTHER" id="PTHR42791:SF2">
    <property type="entry name" value="N-ACETYLTRANSFERASE DOMAIN-CONTAINING PROTEIN"/>
    <property type="match status" value="1"/>
</dbReference>
<reference evidence="2 3" key="1">
    <citation type="submission" date="2016-03" db="EMBL/GenBank/DDBJ databases">
        <authorList>
            <person name="Ploux O."/>
        </authorList>
    </citation>
    <scope>NUCLEOTIDE SEQUENCE [LARGE SCALE GENOMIC DNA]</scope>
    <source>
        <strain evidence="2 3">UAMH 11012</strain>
    </source>
</reference>
<gene>
    <name evidence="2" type="ORF">PAC_15340</name>
</gene>